<keyword evidence="2" id="KW-1185">Reference proteome</keyword>
<organism evidence="1 2">
    <name type="scientific">Camelimonas abortus</name>
    <dbReference type="NCBI Taxonomy" id="1017184"/>
    <lineage>
        <taxon>Bacteria</taxon>
        <taxon>Pseudomonadati</taxon>
        <taxon>Pseudomonadota</taxon>
        <taxon>Alphaproteobacteria</taxon>
        <taxon>Hyphomicrobiales</taxon>
        <taxon>Chelatococcaceae</taxon>
        <taxon>Camelimonas</taxon>
    </lineage>
</organism>
<dbReference type="EMBL" id="JBHRUV010000012">
    <property type="protein sequence ID" value="MFC3265119.1"/>
    <property type="molecule type" value="Genomic_DNA"/>
</dbReference>
<evidence type="ECO:0000313" key="1">
    <source>
        <dbReference type="EMBL" id="MFC3265119.1"/>
    </source>
</evidence>
<accession>A0ABV7LBF1</accession>
<comment type="caution">
    <text evidence="1">The sequence shown here is derived from an EMBL/GenBank/DDBJ whole genome shotgun (WGS) entry which is preliminary data.</text>
</comment>
<proteinExistence type="predicted"/>
<protein>
    <submittedName>
        <fullName evidence="1">Uncharacterized protein</fullName>
    </submittedName>
</protein>
<evidence type="ECO:0000313" key="2">
    <source>
        <dbReference type="Proteomes" id="UP001595536"/>
    </source>
</evidence>
<name>A0ABV7LBF1_9HYPH</name>
<sequence>MTTYYAFTAYNTKGTRYALYYNYAAASLVAQRFDQVLRQIEWTVGDVQGFGDGVLTEIEQNVLEYLKVAGRSSAYQGWEVYDGAIASAKVPFVIWYNSQDKPQTSINAADKSVTVIGAVNGVFVQLVMWDKGDGSATQPVFWAAMPTREGQALPPAFRPLYFTQVE</sequence>
<gene>
    <name evidence="1" type="ORF">ACFOEX_01930</name>
</gene>
<dbReference type="Proteomes" id="UP001595536">
    <property type="component" value="Unassembled WGS sequence"/>
</dbReference>
<reference evidence="2" key="1">
    <citation type="journal article" date="2019" name="Int. J. Syst. Evol. Microbiol.">
        <title>The Global Catalogue of Microorganisms (GCM) 10K type strain sequencing project: providing services to taxonomists for standard genome sequencing and annotation.</title>
        <authorList>
            <consortium name="The Broad Institute Genomics Platform"/>
            <consortium name="The Broad Institute Genome Sequencing Center for Infectious Disease"/>
            <person name="Wu L."/>
            <person name="Ma J."/>
        </authorList>
    </citation>
    <scope>NUCLEOTIDE SEQUENCE [LARGE SCALE GENOMIC DNA]</scope>
    <source>
        <strain evidence="2">CCM 7941</strain>
    </source>
</reference>
<dbReference type="RefSeq" id="WP_376831245.1">
    <property type="nucleotide sequence ID" value="NZ_JBHLWR010000006.1"/>
</dbReference>